<dbReference type="RefSeq" id="WP_092117044.1">
    <property type="nucleotide sequence ID" value="NZ_FMXO01000003.1"/>
</dbReference>
<dbReference type="OrthoDB" id="5469219at2"/>
<evidence type="ECO:0000313" key="4">
    <source>
        <dbReference type="EMBL" id="SDB11935.1"/>
    </source>
</evidence>
<dbReference type="Gene3D" id="3.65.10.10">
    <property type="entry name" value="Enolpyruvate transferase domain"/>
    <property type="match status" value="2"/>
</dbReference>
<feature type="domain" description="Enolpyruvate transferase" evidence="3">
    <location>
        <begin position="138"/>
        <end position="430"/>
    </location>
</feature>
<dbReference type="InterPro" id="IPR013792">
    <property type="entry name" value="RNA3'P_cycl/enolpyr_Trfase_a/b"/>
</dbReference>
<dbReference type="SUPFAM" id="SSF55205">
    <property type="entry name" value="EPT/RTPC-like"/>
    <property type="match status" value="1"/>
</dbReference>
<dbReference type="Proteomes" id="UP000198771">
    <property type="component" value="Unassembled WGS sequence"/>
</dbReference>
<dbReference type="InterPro" id="IPR001986">
    <property type="entry name" value="Enolpyruvate_Tfrase_dom"/>
</dbReference>
<dbReference type="PANTHER" id="PTHR21090:SF5">
    <property type="entry name" value="PENTAFUNCTIONAL AROM POLYPEPTIDE"/>
    <property type="match status" value="1"/>
</dbReference>
<dbReference type="GO" id="GO:0003866">
    <property type="term" value="F:3-phosphoshikimate 1-carboxyvinyltransferase activity"/>
    <property type="evidence" value="ECO:0007669"/>
    <property type="project" value="TreeGrafter"/>
</dbReference>
<dbReference type="Pfam" id="PF00275">
    <property type="entry name" value="EPSP_synthase"/>
    <property type="match status" value="1"/>
</dbReference>
<keyword evidence="5" id="KW-1185">Reference proteome</keyword>
<evidence type="ECO:0000256" key="1">
    <source>
        <dbReference type="ARBA" id="ARBA00022679"/>
    </source>
</evidence>
<dbReference type="STRING" id="617002.SAMN05660653_00565"/>
<protein>
    <submittedName>
        <fullName evidence="4">3-phosphoshikimate 1-carboxyvinyltransferase</fullName>
    </submittedName>
</protein>
<dbReference type="AlphaFoldDB" id="A0A1G6AU60"/>
<evidence type="ECO:0000256" key="2">
    <source>
        <dbReference type="SAM" id="MobiDB-lite"/>
    </source>
</evidence>
<proteinExistence type="predicted"/>
<reference evidence="4 5" key="1">
    <citation type="submission" date="2016-10" db="EMBL/GenBank/DDBJ databases">
        <authorList>
            <person name="de Groot N.N."/>
        </authorList>
    </citation>
    <scope>NUCLEOTIDE SEQUENCE [LARGE SCALE GENOMIC DNA]</scope>
    <source>
        <strain evidence="4 5">ASO4-2</strain>
    </source>
</reference>
<sequence length="557" mass="62039">MSNYTPSGPRTDDSESLFSLEERLLREERRLADAVLRRTRIFAEIAARRKDGKRRDTGQDFEKAIWKVWESVLQSEEAGHSRHWRQLVSQCNNLGQAYSEQKFSRKGKTWLLRPLAPAKAITLAGPADIFSTKIISFWAAVTNAPARIRPVVLNDDLIELIKSLNQTGAGLAWENETISHTPRRTPELSLEQKTIHVGQSTFTLALMVALAMARPGIAKFSGSGALNMFSIKPWQAVLPHLGARLHQLNPHAPGLPVRLESSGQPSQVQIDADTPMDLILALLAAAPFFPQGLDLTWLDHPIAAPELETLFLLYSTFNVPFTRLPNGFRVSPAMPRLPEQPRIPLDYFLNSMLLAWSRMTRQQITLHGNWPEGSSAGDHLDLLRSCGVQIETGPDYIRATPESWPESPVLDIQGQEQALPLAILLALCAPKGCTVSCQFEITNLDFITEMARWAGRDCLPEQGEVRFAPAPHPTDRGDGIFEAPDSRWGMALAMLSFRFPGPRLTNPGELTALWPGFWPIHQSVLSLAKQRTEDPSSRLSESPSNESSRTGKRRVKI</sequence>
<accession>A0A1G6AU60</accession>
<keyword evidence="1 4" id="KW-0808">Transferase</keyword>
<feature type="region of interest" description="Disordered" evidence="2">
    <location>
        <begin position="529"/>
        <end position="557"/>
    </location>
</feature>
<feature type="compositionally biased region" description="Low complexity" evidence="2">
    <location>
        <begin position="537"/>
        <end position="548"/>
    </location>
</feature>
<organism evidence="4 5">
    <name type="scientific">Desulfonatronum thiosulfatophilum</name>
    <dbReference type="NCBI Taxonomy" id="617002"/>
    <lineage>
        <taxon>Bacteria</taxon>
        <taxon>Pseudomonadati</taxon>
        <taxon>Thermodesulfobacteriota</taxon>
        <taxon>Desulfovibrionia</taxon>
        <taxon>Desulfovibrionales</taxon>
        <taxon>Desulfonatronaceae</taxon>
        <taxon>Desulfonatronum</taxon>
    </lineage>
</organism>
<dbReference type="GO" id="GO:0009423">
    <property type="term" value="P:chorismate biosynthetic process"/>
    <property type="evidence" value="ECO:0007669"/>
    <property type="project" value="TreeGrafter"/>
</dbReference>
<dbReference type="PANTHER" id="PTHR21090">
    <property type="entry name" value="AROM/DEHYDROQUINATE SYNTHASE"/>
    <property type="match status" value="1"/>
</dbReference>
<evidence type="ECO:0000313" key="5">
    <source>
        <dbReference type="Proteomes" id="UP000198771"/>
    </source>
</evidence>
<evidence type="ECO:0000259" key="3">
    <source>
        <dbReference type="Pfam" id="PF00275"/>
    </source>
</evidence>
<gene>
    <name evidence="4" type="ORF">SAMN05660653_00565</name>
</gene>
<dbReference type="InterPro" id="IPR036968">
    <property type="entry name" value="Enolpyruvate_Tfrase_sf"/>
</dbReference>
<dbReference type="EMBL" id="FMXO01000003">
    <property type="protein sequence ID" value="SDB11935.1"/>
    <property type="molecule type" value="Genomic_DNA"/>
</dbReference>
<name>A0A1G6AU60_9BACT</name>